<feature type="DNA-binding region" description="H-T-H motif" evidence="4">
    <location>
        <begin position="38"/>
        <end position="57"/>
    </location>
</feature>
<feature type="domain" description="HTH tetR-type" evidence="5">
    <location>
        <begin position="15"/>
        <end position="75"/>
    </location>
</feature>
<dbReference type="InterPro" id="IPR009057">
    <property type="entry name" value="Homeodomain-like_sf"/>
</dbReference>
<evidence type="ECO:0000256" key="2">
    <source>
        <dbReference type="ARBA" id="ARBA00023125"/>
    </source>
</evidence>
<comment type="caution">
    <text evidence="6">The sequence shown here is derived from an EMBL/GenBank/DDBJ whole genome shotgun (WGS) entry which is preliminary data.</text>
</comment>
<name>A0ABU5XV00_9MYCO</name>
<dbReference type="PROSITE" id="PS50977">
    <property type="entry name" value="HTH_TETR_2"/>
    <property type="match status" value="1"/>
</dbReference>
<dbReference type="SUPFAM" id="SSF46689">
    <property type="entry name" value="Homeodomain-like"/>
    <property type="match status" value="1"/>
</dbReference>
<protein>
    <submittedName>
        <fullName evidence="6">TetR/AcrR family transcriptional regulator</fullName>
    </submittedName>
</protein>
<keyword evidence="3" id="KW-0804">Transcription</keyword>
<keyword evidence="2 4" id="KW-0238">DNA-binding</keyword>
<proteinExistence type="predicted"/>
<evidence type="ECO:0000256" key="1">
    <source>
        <dbReference type="ARBA" id="ARBA00023015"/>
    </source>
</evidence>
<evidence type="ECO:0000259" key="5">
    <source>
        <dbReference type="PROSITE" id="PS50977"/>
    </source>
</evidence>
<evidence type="ECO:0000313" key="6">
    <source>
        <dbReference type="EMBL" id="MEB3031817.1"/>
    </source>
</evidence>
<dbReference type="PROSITE" id="PS01081">
    <property type="entry name" value="HTH_TETR_1"/>
    <property type="match status" value="1"/>
</dbReference>
<dbReference type="InterPro" id="IPR001647">
    <property type="entry name" value="HTH_TetR"/>
</dbReference>
<sequence length="202" mass="22735">MTSSKRYRPVQQRSQVTIDKLLDTTARLLMREGYETLTTNRIADEAGVGIGTVYRYFGDKNELLAALRDRASTAITKELIKVIGASVALEPAAGIRRVFVCVVDALECNRGVVRALASEVPMGLQSNILPEVERQLDQFCRLFIAHHRPDLSDEEVEEYVYLGMALTISTALRIAVEREPHMNRQRLIDSAADMLTVWLETR</sequence>
<dbReference type="Pfam" id="PF00440">
    <property type="entry name" value="TetR_N"/>
    <property type="match status" value="1"/>
</dbReference>
<dbReference type="InterPro" id="IPR023772">
    <property type="entry name" value="DNA-bd_HTH_TetR-type_CS"/>
</dbReference>
<dbReference type="PANTHER" id="PTHR30055">
    <property type="entry name" value="HTH-TYPE TRANSCRIPTIONAL REGULATOR RUTR"/>
    <property type="match status" value="1"/>
</dbReference>
<dbReference type="PANTHER" id="PTHR30055:SF234">
    <property type="entry name" value="HTH-TYPE TRANSCRIPTIONAL REGULATOR BETI"/>
    <property type="match status" value="1"/>
</dbReference>
<dbReference type="EMBL" id="JAYJJU010000007">
    <property type="protein sequence ID" value="MEB3031817.1"/>
    <property type="molecule type" value="Genomic_DNA"/>
</dbReference>
<evidence type="ECO:0000256" key="3">
    <source>
        <dbReference type="ARBA" id="ARBA00023163"/>
    </source>
</evidence>
<dbReference type="InterPro" id="IPR050109">
    <property type="entry name" value="HTH-type_TetR-like_transc_reg"/>
</dbReference>
<dbReference type="RefSeq" id="WP_329779974.1">
    <property type="nucleotide sequence ID" value="NZ_JAYJJU010000007.1"/>
</dbReference>
<evidence type="ECO:0000313" key="7">
    <source>
        <dbReference type="Proteomes" id="UP001298593"/>
    </source>
</evidence>
<keyword evidence="1" id="KW-0805">Transcription regulation</keyword>
<dbReference type="PRINTS" id="PR00455">
    <property type="entry name" value="HTHTETR"/>
</dbReference>
<evidence type="ECO:0000256" key="4">
    <source>
        <dbReference type="PROSITE-ProRule" id="PRU00335"/>
    </source>
</evidence>
<keyword evidence="7" id="KW-1185">Reference proteome</keyword>
<dbReference type="Proteomes" id="UP001298593">
    <property type="component" value="Unassembled WGS sequence"/>
</dbReference>
<organism evidence="6 7">
    <name type="scientific">[Mycobacterium] nativiensis</name>
    <dbReference type="NCBI Taxonomy" id="2855503"/>
    <lineage>
        <taxon>Bacteria</taxon>
        <taxon>Bacillati</taxon>
        <taxon>Actinomycetota</taxon>
        <taxon>Actinomycetes</taxon>
        <taxon>Mycobacteriales</taxon>
        <taxon>Mycobacteriaceae</taxon>
        <taxon>Mycolicibacter</taxon>
    </lineage>
</organism>
<accession>A0ABU5XV00</accession>
<reference evidence="6 7" key="1">
    <citation type="submission" date="2023-12" db="EMBL/GenBank/DDBJ databases">
        <title>Description of new species of Mycobacterium terrae complex isolated from sewage at the Sao Paulo Zoological Park Foundation in Brazil.</title>
        <authorList>
            <person name="Romagnoli C.L."/>
            <person name="Conceicao E.C."/>
            <person name="Machado E."/>
            <person name="Barreto L.B.P.F."/>
            <person name="Sharma A."/>
            <person name="Silva N.M."/>
            <person name="Marques L.E."/>
            <person name="Juliana M.A."/>
            <person name="Lourenco M.C.S."/>
            <person name="Digiampietri L.A."/>
            <person name="Suffys P.N."/>
            <person name="Viana-Niero C."/>
        </authorList>
    </citation>
    <scope>NUCLEOTIDE SEQUENCE [LARGE SCALE GENOMIC DNA]</scope>
    <source>
        <strain evidence="6 7">MYC340</strain>
    </source>
</reference>
<dbReference type="Gene3D" id="1.10.357.10">
    <property type="entry name" value="Tetracycline Repressor, domain 2"/>
    <property type="match status" value="1"/>
</dbReference>
<gene>
    <name evidence="6" type="ORF">KV113_09630</name>
</gene>